<evidence type="ECO:0000256" key="11">
    <source>
        <dbReference type="ARBA" id="ARBA00023027"/>
    </source>
</evidence>
<dbReference type="GeneID" id="26896653"/>
<feature type="transmembrane region" description="Helical" evidence="16">
    <location>
        <begin position="258"/>
        <end position="277"/>
    </location>
</feature>
<feature type="transmembrane region" description="Helical" evidence="16">
    <location>
        <begin position="389"/>
        <end position="414"/>
    </location>
</feature>
<dbReference type="GO" id="GO:0008137">
    <property type="term" value="F:NADH dehydrogenase (ubiquinone) activity"/>
    <property type="evidence" value="ECO:0007669"/>
    <property type="project" value="UniProtKB-UniRule"/>
</dbReference>
<organism evidence="20">
    <name type="scientific">Acrossocheilus paradoxus</name>
    <name type="common">Taiwan torrent carp</name>
    <name type="synonym">Barbus paradoxus</name>
    <dbReference type="NCBI Taxonomy" id="76593"/>
    <lineage>
        <taxon>Eukaryota</taxon>
        <taxon>Metazoa</taxon>
        <taxon>Chordata</taxon>
        <taxon>Craniata</taxon>
        <taxon>Vertebrata</taxon>
        <taxon>Euteleostomi</taxon>
        <taxon>Actinopterygii</taxon>
        <taxon>Neopterygii</taxon>
        <taxon>Teleostei</taxon>
        <taxon>Ostariophysi</taxon>
        <taxon>Cypriniformes</taxon>
        <taxon>Cyprinidae</taxon>
        <taxon>Acrossocheilinae</taxon>
        <taxon>Acrossocheilus</taxon>
    </lineage>
</organism>
<evidence type="ECO:0000259" key="18">
    <source>
        <dbReference type="Pfam" id="PF00361"/>
    </source>
</evidence>
<comment type="subcellular location">
    <subcellularLocation>
        <location evidence="1 16">Mitochondrion membrane</location>
        <topology evidence="1 16">Multi-pass membrane protein</topology>
    </subcellularLocation>
</comment>
<dbReference type="InterPro" id="IPR003918">
    <property type="entry name" value="NADH_UbQ_OxRdtase"/>
</dbReference>
<keyword evidence="9 16" id="KW-0249">Electron transport</keyword>
<dbReference type="PANTHER" id="PTHR43507:SF20">
    <property type="entry name" value="NADH-UBIQUINONE OXIDOREDUCTASE CHAIN 4"/>
    <property type="match status" value="1"/>
</dbReference>
<keyword evidence="5 16" id="KW-0813">Transport</keyword>
<comment type="function">
    <text evidence="16">Core subunit of the mitochondrial membrane respiratory chain NADH dehydrogenase (Complex I) which catalyzes electron transfer from NADH through the respiratory chain, using ubiquinone as an electron acceptor. Essential for the catalytic activity and assembly of complex I.</text>
</comment>
<dbReference type="Pfam" id="PF00361">
    <property type="entry name" value="Proton_antipo_M"/>
    <property type="match status" value="1"/>
</dbReference>
<dbReference type="EMBL" id="KT991436">
    <property type="protein sequence ID" value="AMD11929.1"/>
    <property type="molecule type" value="Genomic_DNA"/>
</dbReference>
<evidence type="ECO:0000256" key="2">
    <source>
        <dbReference type="ARBA" id="ARBA00009025"/>
    </source>
</evidence>
<keyword evidence="6 16" id="KW-0679">Respiratory chain</keyword>
<evidence type="ECO:0000256" key="7">
    <source>
        <dbReference type="ARBA" id="ARBA00022692"/>
    </source>
</evidence>
<feature type="transmembrane region" description="Helical" evidence="16">
    <location>
        <begin position="229"/>
        <end position="252"/>
    </location>
</feature>
<feature type="signal peptide" evidence="17">
    <location>
        <begin position="1"/>
        <end position="24"/>
    </location>
</feature>
<dbReference type="GO" id="GO:0031966">
    <property type="term" value="C:mitochondrial membrane"/>
    <property type="evidence" value="ECO:0007669"/>
    <property type="project" value="UniProtKB-SubCell"/>
</dbReference>
<feature type="transmembrane region" description="Helical" evidence="16">
    <location>
        <begin position="286"/>
        <end position="304"/>
    </location>
</feature>
<evidence type="ECO:0000256" key="5">
    <source>
        <dbReference type="ARBA" id="ARBA00022448"/>
    </source>
</evidence>
<gene>
    <name evidence="20" type="primary">ND4</name>
</gene>
<feature type="transmembrane region" description="Helical" evidence="16">
    <location>
        <begin position="117"/>
        <end position="138"/>
    </location>
</feature>
<protein>
    <recommendedName>
        <fullName evidence="4 16">NADH-ubiquinone oxidoreductase chain 4</fullName>
        <ecNumber evidence="3 16">7.1.1.2</ecNumber>
    </recommendedName>
</protein>
<evidence type="ECO:0000256" key="12">
    <source>
        <dbReference type="ARBA" id="ARBA00023075"/>
    </source>
</evidence>
<feature type="transmembrane region" description="Helical" evidence="16">
    <location>
        <begin position="435"/>
        <end position="458"/>
    </location>
</feature>
<accession>A0A125R6X2</accession>
<dbReference type="RefSeq" id="YP_009235318.1">
    <property type="nucleotide sequence ID" value="NC_029453.1"/>
</dbReference>
<keyword evidence="7 16" id="KW-0812">Transmembrane</keyword>
<keyword evidence="17" id="KW-0732">Signal</keyword>
<feature type="domain" description="NADH:quinone oxidoreductase/Mrp antiporter transmembrane" evidence="18">
    <location>
        <begin position="117"/>
        <end position="404"/>
    </location>
</feature>
<dbReference type="PRINTS" id="PR01437">
    <property type="entry name" value="NUOXDRDTASE4"/>
</dbReference>
<evidence type="ECO:0000256" key="14">
    <source>
        <dbReference type="ARBA" id="ARBA00023136"/>
    </source>
</evidence>
<dbReference type="InterPro" id="IPR000260">
    <property type="entry name" value="NADH4_N"/>
</dbReference>
<evidence type="ECO:0000256" key="13">
    <source>
        <dbReference type="ARBA" id="ARBA00023128"/>
    </source>
</evidence>
<keyword evidence="14 16" id="KW-0472">Membrane</keyword>
<feature type="domain" description="NADH:ubiquinone oxidoreductase chain 4 N-terminal" evidence="19">
    <location>
        <begin position="1"/>
        <end position="108"/>
    </location>
</feature>
<comment type="similarity">
    <text evidence="2 16">Belongs to the complex I subunit 4 family.</text>
</comment>
<evidence type="ECO:0000256" key="17">
    <source>
        <dbReference type="SAM" id="SignalP"/>
    </source>
</evidence>
<keyword evidence="12 16" id="KW-0830">Ubiquinone</keyword>
<evidence type="ECO:0000256" key="9">
    <source>
        <dbReference type="ARBA" id="ARBA00022982"/>
    </source>
</evidence>
<feature type="transmembrane region" description="Helical" evidence="16">
    <location>
        <begin position="150"/>
        <end position="169"/>
    </location>
</feature>
<feature type="transmembrane region" description="Helical" evidence="16">
    <location>
        <begin position="93"/>
        <end position="111"/>
    </location>
</feature>
<evidence type="ECO:0000256" key="1">
    <source>
        <dbReference type="ARBA" id="ARBA00004225"/>
    </source>
</evidence>
<reference evidence="20" key="1">
    <citation type="submission" date="2015-11" db="EMBL/GenBank/DDBJ databases">
        <authorList>
            <person name="Zhang Y."/>
            <person name="Guo Z."/>
        </authorList>
    </citation>
    <scope>NUCLEOTIDE SEQUENCE</scope>
    <source>
        <tissue evidence="20">Dorsal myotome</tissue>
    </source>
</reference>
<evidence type="ECO:0000256" key="10">
    <source>
        <dbReference type="ARBA" id="ARBA00022989"/>
    </source>
</evidence>
<geneLocation type="mitochondrion" evidence="20"/>
<feature type="transmembrane region" description="Helical" evidence="16">
    <location>
        <begin position="344"/>
        <end position="369"/>
    </location>
</feature>
<dbReference type="GO" id="GO:0003954">
    <property type="term" value="F:NADH dehydrogenase activity"/>
    <property type="evidence" value="ECO:0007669"/>
    <property type="project" value="TreeGrafter"/>
</dbReference>
<evidence type="ECO:0000256" key="6">
    <source>
        <dbReference type="ARBA" id="ARBA00022660"/>
    </source>
</evidence>
<evidence type="ECO:0000256" key="3">
    <source>
        <dbReference type="ARBA" id="ARBA00012944"/>
    </source>
</evidence>
<evidence type="ECO:0000259" key="19">
    <source>
        <dbReference type="Pfam" id="PF01059"/>
    </source>
</evidence>
<keyword evidence="13 16" id="KW-0496">Mitochondrion</keyword>
<keyword evidence="8" id="KW-1278">Translocase</keyword>
<evidence type="ECO:0000256" key="4">
    <source>
        <dbReference type="ARBA" id="ARBA00021006"/>
    </source>
</evidence>
<evidence type="ECO:0000313" key="20">
    <source>
        <dbReference type="EMBL" id="AMD11929.1"/>
    </source>
</evidence>
<name>A0A125R6X2_ACRPD</name>
<dbReference type="GO" id="GO:0015990">
    <property type="term" value="P:electron transport coupled proton transport"/>
    <property type="evidence" value="ECO:0007669"/>
    <property type="project" value="TreeGrafter"/>
</dbReference>
<comment type="catalytic activity">
    <reaction evidence="15 16">
        <text>a ubiquinone + NADH + 5 H(+)(in) = a ubiquinol + NAD(+) + 4 H(+)(out)</text>
        <dbReference type="Rhea" id="RHEA:29091"/>
        <dbReference type="Rhea" id="RHEA-COMP:9565"/>
        <dbReference type="Rhea" id="RHEA-COMP:9566"/>
        <dbReference type="ChEBI" id="CHEBI:15378"/>
        <dbReference type="ChEBI" id="CHEBI:16389"/>
        <dbReference type="ChEBI" id="CHEBI:17976"/>
        <dbReference type="ChEBI" id="CHEBI:57540"/>
        <dbReference type="ChEBI" id="CHEBI:57945"/>
        <dbReference type="EC" id="7.1.1.2"/>
    </reaction>
</comment>
<evidence type="ECO:0000256" key="8">
    <source>
        <dbReference type="ARBA" id="ARBA00022967"/>
    </source>
</evidence>
<feature type="transmembrane region" description="Helical" evidence="16">
    <location>
        <begin position="194"/>
        <end position="217"/>
    </location>
</feature>
<evidence type="ECO:0000256" key="16">
    <source>
        <dbReference type="RuleBase" id="RU003297"/>
    </source>
</evidence>
<evidence type="ECO:0000256" key="15">
    <source>
        <dbReference type="ARBA" id="ARBA00049551"/>
    </source>
</evidence>
<feature type="chain" id="PRO_5007179474" description="NADH-ubiquinone oxidoreductase chain 4" evidence="17">
    <location>
        <begin position="25"/>
        <end position="460"/>
    </location>
</feature>
<dbReference type="Pfam" id="PF01059">
    <property type="entry name" value="Oxidored_q5_N"/>
    <property type="match status" value="1"/>
</dbReference>
<keyword evidence="11 16" id="KW-0520">NAD</keyword>
<keyword evidence="10 16" id="KW-1133">Transmembrane helix</keyword>
<dbReference type="CTD" id="4538"/>
<dbReference type="AlphaFoldDB" id="A0A125R6X2"/>
<sequence length="460" mass="50893">MLKVLIATILLLPTFWLTCPKSLSTTTTTHSLLIALTTLTWLKWTSETRWTSPNTYMATDPLSTPHLVLTCWLLPLMILASQNHISPEPISRQRTHIILLGSLLTFSIFALSATEDIIFYIMFEATVIRTLIIVTGWGNQTERLTAGSYFLIYTVAGSLRLLVALLLLLQSTRTLPMLVLQYSQPLQLKPWGHMIWWAGCLLAFLVKMPLYGVHLWLPNAHVDAPAAGSMVLAAVVLNLAGYGLLRMIVMLDPVSNELAYPFVIFALRGFILTRSIWLRQTHLKSLMAYSSVGLMGLVAGGIVILTAWGFWGAIILMIGHGLASSALFCVAITASEGTLSRTMVLAGGLLVFFPLTAVWCFIAILANSALPPLPNVMGQLIIITSLFNWSPWTFVLSGLATLITASYSVYLFLMSLRGPTPKHITGLEPYHSRDHLVITMLLMPIIVLVTKPELIWGWCY</sequence>
<feature type="transmembrane region" description="Helical" evidence="16">
    <location>
        <begin position="310"/>
        <end position="332"/>
    </location>
</feature>
<dbReference type="PANTHER" id="PTHR43507">
    <property type="entry name" value="NADH-UBIQUINONE OXIDOREDUCTASE CHAIN 4"/>
    <property type="match status" value="1"/>
</dbReference>
<dbReference type="GO" id="GO:0042773">
    <property type="term" value="P:ATP synthesis coupled electron transport"/>
    <property type="evidence" value="ECO:0007669"/>
    <property type="project" value="InterPro"/>
</dbReference>
<dbReference type="GO" id="GO:0048039">
    <property type="term" value="F:ubiquinone binding"/>
    <property type="evidence" value="ECO:0007669"/>
    <property type="project" value="TreeGrafter"/>
</dbReference>
<dbReference type="EC" id="7.1.1.2" evidence="3 16"/>
<dbReference type="InterPro" id="IPR001750">
    <property type="entry name" value="ND/Mrp_TM"/>
</dbReference>
<proteinExistence type="inferred from homology"/>